<feature type="region of interest" description="Disordered" evidence="1">
    <location>
        <begin position="198"/>
        <end position="220"/>
    </location>
</feature>
<evidence type="ECO:0000256" key="1">
    <source>
        <dbReference type="SAM" id="MobiDB-lite"/>
    </source>
</evidence>
<keyword evidence="4" id="KW-1185">Reference proteome</keyword>
<dbReference type="PANTHER" id="PTHR34351">
    <property type="entry name" value="SLR1927 PROTEIN-RELATED"/>
    <property type="match status" value="1"/>
</dbReference>
<accession>A0A6L9MQJ4</accession>
<feature type="transmembrane region" description="Helical" evidence="2">
    <location>
        <begin position="52"/>
        <end position="71"/>
    </location>
</feature>
<keyword evidence="2" id="KW-1133">Transmembrane helix</keyword>
<name>A0A6L9MQJ4_9ALTE</name>
<keyword evidence="2" id="KW-0472">Membrane</keyword>
<proteinExistence type="predicted"/>
<sequence length="335" mass="38110">MLSRWLDKRIPPASQHSLTLNSIFVLPTGFGWSFIIMALCLFLLGTNYQNNLMVLLSYILLSVMLLTLFYTHQNFARLAVKSQPIAPFHCHQTGTFQLAVIKHHAQQDKPCKGNLVARWFDTKEQVSFILNAEEKSQQRLSVPIKRSKRGKYPLPRLTLACDFPLGLFKCWTHLDFDADILVYPQPLQDEAIQVALPFDESEQSKNDTTTSSHSSTDFHSLSDYKAGEPLNRVVWKQVAKSGDWVVKQFSDPINEKYYLSVDNQIDVERAISILTHHVIEQSKNGNQFGLQYRSIDISPHYGDSHTHQCLKALSLLNLPQRTYPNDAFSAEAASS</sequence>
<evidence type="ECO:0000256" key="2">
    <source>
        <dbReference type="SAM" id="Phobius"/>
    </source>
</evidence>
<keyword evidence="2" id="KW-0812">Transmembrane</keyword>
<evidence type="ECO:0000313" key="4">
    <source>
        <dbReference type="Proteomes" id="UP000478837"/>
    </source>
</evidence>
<dbReference type="Proteomes" id="UP000478837">
    <property type="component" value="Unassembled WGS sequence"/>
</dbReference>
<gene>
    <name evidence="3" type="ORF">GTW09_02705</name>
</gene>
<protein>
    <submittedName>
        <fullName evidence="3">DUF58 domain-containing protein</fullName>
    </submittedName>
</protein>
<feature type="transmembrane region" description="Helical" evidence="2">
    <location>
        <begin position="20"/>
        <end position="46"/>
    </location>
</feature>
<dbReference type="AlphaFoldDB" id="A0A6L9MQJ4"/>
<organism evidence="3 4">
    <name type="scientific">Alteromonas hispanica</name>
    <dbReference type="NCBI Taxonomy" id="315421"/>
    <lineage>
        <taxon>Bacteria</taxon>
        <taxon>Pseudomonadati</taxon>
        <taxon>Pseudomonadota</taxon>
        <taxon>Gammaproteobacteria</taxon>
        <taxon>Alteromonadales</taxon>
        <taxon>Alteromonadaceae</taxon>
        <taxon>Alteromonas/Salinimonas group</taxon>
        <taxon>Alteromonas</taxon>
    </lineage>
</organism>
<feature type="compositionally biased region" description="Low complexity" evidence="1">
    <location>
        <begin position="207"/>
        <end position="219"/>
    </location>
</feature>
<dbReference type="EMBL" id="JAAAWP010000001">
    <property type="protein sequence ID" value="NDW20436.1"/>
    <property type="molecule type" value="Genomic_DNA"/>
</dbReference>
<evidence type="ECO:0000313" key="3">
    <source>
        <dbReference type="EMBL" id="NDW20436.1"/>
    </source>
</evidence>
<comment type="caution">
    <text evidence="3">The sequence shown here is derived from an EMBL/GenBank/DDBJ whole genome shotgun (WGS) entry which is preliminary data.</text>
</comment>
<dbReference type="RefSeq" id="WP_163109829.1">
    <property type="nucleotide sequence ID" value="NZ_JAAAWP010000001.1"/>
</dbReference>
<dbReference type="PANTHER" id="PTHR34351:SF1">
    <property type="entry name" value="SLR1927 PROTEIN"/>
    <property type="match status" value="1"/>
</dbReference>
<reference evidence="3 4" key="1">
    <citation type="submission" date="2020-01" db="EMBL/GenBank/DDBJ databases">
        <title>Genomes of bacteria type strains.</title>
        <authorList>
            <person name="Chen J."/>
            <person name="Zhu S."/>
            <person name="Yang J."/>
        </authorList>
    </citation>
    <scope>NUCLEOTIDE SEQUENCE [LARGE SCALE GENOMIC DNA]</scope>
    <source>
        <strain evidence="3 4">LMG 22958</strain>
    </source>
</reference>